<organism evidence="7 8">
    <name type="scientific">Senna tora</name>
    <dbReference type="NCBI Taxonomy" id="362788"/>
    <lineage>
        <taxon>Eukaryota</taxon>
        <taxon>Viridiplantae</taxon>
        <taxon>Streptophyta</taxon>
        <taxon>Embryophyta</taxon>
        <taxon>Tracheophyta</taxon>
        <taxon>Spermatophyta</taxon>
        <taxon>Magnoliopsida</taxon>
        <taxon>eudicotyledons</taxon>
        <taxon>Gunneridae</taxon>
        <taxon>Pentapetalae</taxon>
        <taxon>rosids</taxon>
        <taxon>fabids</taxon>
        <taxon>Fabales</taxon>
        <taxon>Fabaceae</taxon>
        <taxon>Caesalpinioideae</taxon>
        <taxon>Cassia clade</taxon>
        <taxon>Senna</taxon>
    </lineage>
</organism>
<dbReference type="Pfam" id="PF21530">
    <property type="entry name" value="Pif1_2B_dom"/>
    <property type="match status" value="1"/>
</dbReference>
<evidence type="ECO:0000256" key="3">
    <source>
        <dbReference type="ARBA" id="ARBA00022833"/>
    </source>
</evidence>
<dbReference type="InterPro" id="IPR012337">
    <property type="entry name" value="RNaseH-like_sf"/>
</dbReference>
<dbReference type="GO" id="GO:0003677">
    <property type="term" value="F:DNA binding"/>
    <property type="evidence" value="ECO:0007669"/>
    <property type="project" value="InterPro"/>
</dbReference>
<evidence type="ECO:0000313" key="7">
    <source>
        <dbReference type="EMBL" id="KAF7826256.1"/>
    </source>
</evidence>
<dbReference type="PANTHER" id="PTHR32166">
    <property type="entry name" value="OSJNBA0013A04.12 PROTEIN"/>
    <property type="match status" value="1"/>
</dbReference>
<reference evidence="7" key="1">
    <citation type="submission" date="2020-09" db="EMBL/GenBank/DDBJ databases">
        <title>Genome-Enabled Discovery of Anthraquinone Biosynthesis in Senna tora.</title>
        <authorList>
            <person name="Kang S.-H."/>
            <person name="Pandey R.P."/>
            <person name="Lee C.-M."/>
            <person name="Sim J.-S."/>
            <person name="Jeong J.-T."/>
            <person name="Choi B.-S."/>
            <person name="Jung M."/>
            <person name="Ginzburg D."/>
            <person name="Zhao K."/>
            <person name="Won S.Y."/>
            <person name="Oh T.-J."/>
            <person name="Yu Y."/>
            <person name="Kim N.-H."/>
            <person name="Lee O.R."/>
            <person name="Lee T.-H."/>
            <person name="Bashyal P."/>
            <person name="Kim T.-S."/>
            <person name="Lee W.-H."/>
            <person name="Kawkins C."/>
            <person name="Kim C.-K."/>
            <person name="Kim J.S."/>
            <person name="Ahn B.O."/>
            <person name="Rhee S.Y."/>
            <person name="Sohng J.K."/>
        </authorList>
    </citation>
    <scope>NUCLEOTIDE SEQUENCE</scope>
    <source>
        <tissue evidence="7">Leaf</tissue>
    </source>
</reference>
<dbReference type="InterPro" id="IPR003656">
    <property type="entry name" value="Znf_BED"/>
</dbReference>
<dbReference type="Pfam" id="PF02892">
    <property type="entry name" value="zf-BED"/>
    <property type="match status" value="1"/>
</dbReference>
<gene>
    <name evidence="7" type="ORF">G2W53_017420</name>
</gene>
<evidence type="ECO:0000256" key="4">
    <source>
        <dbReference type="PROSITE-ProRule" id="PRU00027"/>
    </source>
</evidence>
<evidence type="ECO:0000313" key="8">
    <source>
        <dbReference type="Proteomes" id="UP000634136"/>
    </source>
</evidence>
<dbReference type="InterPro" id="IPR027417">
    <property type="entry name" value="P-loop_NTPase"/>
</dbReference>
<keyword evidence="3" id="KW-0862">Zinc</keyword>
<evidence type="ECO:0000256" key="2">
    <source>
        <dbReference type="ARBA" id="ARBA00022771"/>
    </source>
</evidence>
<keyword evidence="1" id="KW-0479">Metal-binding</keyword>
<feature type="compositionally biased region" description="Acidic residues" evidence="5">
    <location>
        <begin position="108"/>
        <end position="121"/>
    </location>
</feature>
<evidence type="ECO:0000256" key="1">
    <source>
        <dbReference type="ARBA" id="ARBA00022723"/>
    </source>
</evidence>
<dbReference type="InterPro" id="IPR049163">
    <property type="entry name" value="Pif1-like_2B_dom"/>
</dbReference>
<feature type="domain" description="BED-type" evidence="6">
    <location>
        <begin position="31"/>
        <end position="89"/>
    </location>
</feature>
<feature type="region of interest" description="Disordered" evidence="5">
    <location>
        <begin position="107"/>
        <end position="159"/>
    </location>
</feature>
<evidence type="ECO:0000259" key="6">
    <source>
        <dbReference type="PROSITE" id="PS50808"/>
    </source>
</evidence>
<dbReference type="PANTHER" id="PTHR32166:SF121">
    <property type="entry name" value="DUF659 DOMAIN-CONTAINING PROTEIN"/>
    <property type="match status" value="1"/>
</dbReference>
<dbReference type="GO" id="GO:0008270">
    <property type="term" value="F:zinc ion binding"/>
    <property type="evidence" value="ECO:0007669"/>
    <property type="project" value="UniProtKB-KW"/>
</dbReference>
<accession>A0A834TSS4</accession>
<keyword evidence="8" id="KW-1185">Reference proteome</keyword>
<feature type="compositionally biased region" description="Low complexity" evidence="5">
    <location>
        <begin position="1"/>
        <end position="26"/>
    </location>
</feature>
<protein>
    <recommendedName>
        <fullName evidence="6">BED-type domain-containing protein</fullName>
    </recommendedName>
</protein>
<dbReference type="SUPFAM" id="SSF52540">
    <property type="entry name" value="P-loop containing nucleoside triphosphate hydrolases"/>
    <property type="match status" value="1"/>
</dbReference>
<evidence type="ECO:0000256" key="5">
    <source>
        <dbReference type="SAM" id="MobiDB-lite"/>
    </source>
</evidence>
<name>A0A834TSS4_9FABA</name>
<comment type="caution">
    <text evidence="7">The sequence shown here is derived from an EMBL/GenBank/DDBJ whole genome shotgun (WGS) entry which is preliminary data.</text>
</comment>
<feature type="region of interest" description="Disordered" evidence="5">
    <location>
        <begin position="1"/>
        <end position="31"/>
    </location>
</feature>
<dbReference type="Proteomes" id="UP000634136">
    <property type="component" value="Unassembled WGS sequence"/>
</dbReference>
<proteinExistence type="predicted"/>
<dbReference type="SUPFAM" id="SSF53098">
    <property type="entry name" value="Ribonuclease H-like"/>
    <property type="match status" value="1"/>
</dbReference>
<sequence length="634" mass="72048">MDPSSASNANASTSSSGQQSITDSSTLSQPGKTDLAWDHFSFKKEGRTNVYTCLHCLSVYKGGGINRMKQHLASVTGQITSCKKVSHDVRHQMLESLKNVQQKKQTEELNEAYDDQQETEESPQPSKRVAFAQASGKKRNSTPKNYFAPRTTPGSQPTLKSVLSSKEAIYKAKMAIAKWFYDACIPFNAINSPYFQESVDAIAATGPGFKGPSYHELRVNLLGDCKKECQLLVENHRSNWAKTGCVASRASKVTIFVYNHMTFLAWLRKREGWKEIVRQGVTRFATTFITLKSIHDHKHHLQALVTHDHFVKHRLAKTAAGKTFSDIVLDNKFWNDCLIVVKIVAPIVHLLRIVDADEKPSMGYVYEGMHRAKKAIKEMFKGKKEMYKPYTDIIKARWHKHFRCDLHAAAYYFNPAFFYDEKFVEKNNITRAVLRLLEIRSICNDLAKGIQEMQVYYDRKGSFGRESARTVTRTIRPEAPPDFDDQEFDNENVIYQEHAFPAESSRQGVEENDMNITDQPILDVAEFLNTISGSRLSCHELKLKVGSPIMLMRNIDKSMGLCNGTQLIVVRLCKHVIEALVLSGKHAGERVIIARMVITPSDSRLPFRFQHRQFSMVLSFAMLSTRARGRLYLT</sequence>
<dbReference type="EMBL" id="JAAIUW010000006">
    <property type="protein sequence ID" value="KAF7826256.1"/>
    <property type="molecule type" value="Genomic_DNA"/>
</dbReference>
<dbReference type="AlphaFoldDB" id="A0A834TSS4"/>
<dbReference type="OrthoDB" id="2442898at2759"/>
<dbReference type="PROSITE" id="PS50808">
    <property type="entry name" value="ZF_BED"/>
    <property type="match status" value="1"/>
</dbReference>
<keyword evidence="2 4" id="KW-0863">Zinc-finger</keyword>